<dbReference type="PRINTS" id="PR00410">
    <property type="entry name" value="PHEHYDRXLASE"/>
</dbReference>
<dbReference type="GO" id="GO:0006221">
    <property type="term" value="P:pyrimidine nucleotide biosynthetic process"/>
    <property type="evidence" value="ECO:0007669"/>
    <property type="project" value="InterPro"/>
</dbReference>
<comment type="cofactor">
    <cofactor evidence="1">
        <name>[2Fe-2S] cluster</name>
        <dbReference type="ChEBI" id="CHEBI:190135"/>
    </cofactor>
    <text evidence="1">Binds 1 [2Fe-2S] cluster per subunit.</text>
</comment>
<protein>
    <submittedName>
        <fullName evidence="3">NAD(P)H-flavin reductase</fullName>
    </submittedName>
</protein>
<keyword evidence="1" id="KW-0001">2Fe-2S</keyword>
<reference evidence="3 4" key="1">
    <citation type="submission" date="2016-10" db="EMBL/GenBank/DDBJ databases">
        <authorList>
            <person name="de Groot N.N."/>
        </authorList>
    </citation>
    <scope>NUCLEOTIDE SEQUENCE [LARGE SCALE GENOMIC DNA]</scope>
    <source>
        <strain evidence="3 4">CGMCC 1.6848</strain>
    </source>
</reference>
<dbReference type="STRING" id="442341.SAMN04487959_10412"/>
<dbReference type="InterPro" id="IPR001433">
    <property type="entry name" value="OxRdtase_FAD/NAD-bd"/>
</dbReference>
<dbReference type="CDD" id="cd06221">
    <property type="entry name" value="sulfite_reductase_like"/>
    <property type="match status" value="1"/>
</dbReference>
<dbReference type="SUPFAM" id="SSF63380">
    <property type="entry name" value="Riboflavin synthase domain-like"/>
    <property type="match status" value="1"/>
</dbReference>
<feature type="binding site" evidence="1">
    <location>
        <position position="251"/>
    </location>
    <ligand>
        <name>[2Fe-2S] cluster</name>
        <dbReference type="ChEBI" id="CHEBI:190135"/>
    </ligand>
</feature>
<name>A0A1I3A0C5_9GAMM</name>
<dbReference type="InterPro" id="IPR017927">
    <property type="entry name" value="FAD-bd_FR_type"/>
</dbReference>
<dbReference type="InterPro" id="IPR019480">
    <property type="entry name" value="Dihydroorotate_DH_Fe-S-bd"/>
</dbReference>
<dbReference type="PIRSF" id="PIRSF006816">
    <property type="entry name" value="Cyc3_hyd_g"/>
    <property type="match status" value="1"/>
</dbReference>
<dbReference type="GO" id="GO:0046872">
    <property type="term" value="F:metal ion binding"/>
    <property type="evidence" value="ECO:0007669"/>
    <property type="project" value="UniProtKB-KW"/>
</dbReference>
<sequence>MAIQSDKLALAHDPMTPRVMRVLKRCHDGPQTVTLDIEPGDSAPFQPGQFNMLSVFGVGEVPISLSGAPTDHDRLRHTIRAVGPVSTALTRLSKGECLGLRGPFGNGWPMQQAEGHDVVLVAGGLGLAPLRPAIYQLLSERERYGRITLLHGTRSPADILFHREIMAWRRHRNIDIEVTVDHAPPDWRGHVGVVTRLISSVPFETGNTLAFVCGPEVMMRFAIAALKDAGLGDETIYLSMERNMKCAVGFCGHCQFGPVFVCRDGPVFRHDRLGGLLNLKEI</sequence>
<evidence type="ECO:0000256" key="1">
    <source>
        <dbReference type="PIRSR" id="PIRSR006816-2"/>
    </source>
</evidence>
<evidence type="ECO:0000313" key="4">
    <source>
        <dbReference type="Proteomes" id="UP000199040"/>
    </source>
</evidence>
<dbReference type="EMBL" id="FOPY01000004">
    <property type="protein sequence ID" value="SFH42771.1"/>
    <property type="molecule type" value="Genomic_DNA"/>
</dbReference>
<gene>
    <name evidence="3" type="ORF">SAMN04487959_10412</name>
</gene>
<dbReference type="Pfam" id="PF00175">
    <property type="entry name" value="NAD_binding_1"/>
    <property type="match status" value="1"/>
</dbReference>
<dbReference type="AlphaFoldDB" id="A0A1I3A0C5"/>
<dbReference type="SUPFAM" id="SSF52343">
    <property type="entry name" value="Ferredoxin reductase-like, C-terminal NADP-linked domain"/>
    <property type="match status" value="1"/>
</dbReference>
<dbReference type="GO" id="GO:0051537">
    <property type="term" value="F:2 iron, 2 sulfur cluster binding"/>
    <property type="evidence" value="ECO:0007669"/>
    <property type="project" value="UniProtKB-KW"/>
</dbReference>
<accession>A0A1I3A0C5</accession>
<feature type="binding site" evidence="1">
    <location>
        <position position="254"/>
    </location>
    <ligand>
        <name>[2Fe-2S] cluster</name>
        <dbReference type="ChEBI" id="CHEBI:190135"/>
    </ligand>
</feature>
<keyword evidence="4" id="KW-1185">Reference proteome</keyword>
<dbReference type="InterPro" id="IPR050353">
    <property type="entry name" value="PyrK_electron_transfer"/>
</dbReference>
<dbReference type="Gene3D" id="3.40.50.80">
    <property type="entry name" value="Nucleotide-binding domain of ferredoxin-NADP reductase (FNR) module"/>
    <property type="match status" value="1"/>
</dbReference>
<organism evidence="3 4">
    <name type="scientific">Modicisalibacter xianhensis</name>
    <dbReference type="NCBI Taxonomy" id="442341"/>
    <lineage>
        <taxon>Bacteria</taxon>
        <taxon>Pseudomonadati</taxon>
        <taxon>Pseudomonadota</taxon>
        <taxon>Gammaproteobacteria</taxon>
        <taxon>Oceanospirillales</taxon>
        <taxon>Halomonadaceae</taxon>
        <taxon>Modicisalibacter</taxon>
    </lineage>
</organism>
<dbReference type="PANTHER" id="PTHR43513">
    <property type="entry name" value="DIHYDROOROTATE DEHYDROGENASE B (NAD(+)), ELECTRON TRANSFER SUBUNIT"/>
    <property type="match status" value="1"/>
</dbReference>
<feature type="domain" description="FAD-binding FR-type" evidence="2">
    <location>
        <begin position="15"/>
        <end position="110"/>
    </location>
</feature>
<feature type="binding site" evidence="1">
    <location>
        <position position="246"/>
    </location>
    <ligand>
        <name>[2Fe-2S] cluster</name>
        <dbReference type="ChEBI" id="CHEBI:190135"/>
    </ligand>
</feature>
<dbReference type="RefSeq" id="WP_092844371.1">
    <property type="nucleotide sequence ID" value="NZ_FOPY01000004.1"/>
</dbReference>
<dbReference type="Gene3D" id="2.40.30.10">
    <property type="entry name" value="Translation factors"/>
    <property type="match status" value="1"/>
</dbReference>
<dbReference type="GO" id="GO:0016491">
    <property type="term" value="F:oxidoreductase activity"/>
    <property type="evidence" value="ECO:0007669"/>
    <property type="project" value="InterPro"/>
</dbReference>
<keyword evidence="1" id="KW-0411">Iron-sulfur</keyword>
<dbReference type="GO" id="GO:0050660">
    <property type="term" value="F:flavin adenine dinucleotide binding"/>
    <property type="evidence" value="ECO:0007669"/>
    <property type="project" value="InterPro"/>
</dbReference>
<evidence type="ECO:0000313" key="3">
    <source>
        <dbReference type="EMBL" id="SFH42771.1"/>
    </source>
</evidence>
<keyword evidence="1" id="KW-0479">Metal-binding</keyword>
<dbReference type="InterPro" id="IPR012165">
    <property type="entry name" value="Cyt_c3_hydrogenase_gsu"/>
</dbReference>
<dbReference type="PANTHER" id="PTHR43513:SF1">
    <property type="entry name" value="ANAEROBIC SULFITE REDUCTASE SUBUNIT B"/>
    <property type="match status" value="1"/>
</dbReference>
<dbReference type="InterPro" id="IPR039261">
    <property type="entry name" value="FNR_nucleotide-bd"/>
</dbReference>
<dbReference type="InterPro" id="IPR017938">
    <property type="entry name" value="Riboflavin_synthase-like_b-brl"/>
</dbReference>
<feature type="binding site" evidence="1">
    <location>
        <position position="262"/>
    </location>
    <ligand>
        <name>[2Fe-2S] cluster</name>
        <dbReference type="ChEBI" id="CHEBI:190135"/>
    </ligand>
</feature>
<dbReference type="InterPro" id="IPR001709">
    <property type="entry name" value="Flavoprot_Pyr_Nucl_cyt_Rdtase"/>
</dbReference>
<dbReference type="PRINTS" id="PR00371">
    <property type="entry name" value="FPNCR"/>
</dbReference>
<dbReference type="PROSITE" id="PS51384">
    <property type="entry name" value="FAD_FR"/>
    <property type="match status" value="1"/>
</dbReference>
<evidence type="ECO:0000259" key="2">
    <source>
        <dbReference type="PROSITE" id="PS51384"/>
    </source>
</evidence>
<keyword evidence="1" id="KW-0408">Iron</keyword>
<proteinExistence type="predicted"/>
<dbReference type="Pfam" id="PF10418">
    <property type="entry name" value="DHODB_Fe-S_bind"/>
    <property type="match status" value="1"/>
</dbReference>
<dbReference type="Proteomes" id="UP000199040">
    <property type="component" value="Unassembled WGS sequence"/>
</dbReference>